<evidence type="ECO:0000259" key="1">
    <source>
        <dbReference type="PROSITE" id="PS51077"/>
    </source>
</evidence>
<dbReference type="PROSITE" id="PS51077">
    <property type="entry name" value="HTH_ICLR"/>
    <property type="match status" value="1"/>
</dbReference>
<dbReference type="AlphaFoldDB" id="A0A7I7SVC5"/>
<proteinExistence type="predicted"/>
<keyword evidence="3" id="KW-1185">Reference proteome</keyword>
<dbReference type="KEGG" id="msar:MSAR_31310"/>
<reference evidence="2 3" key="1">
    <citation type="journal article" date="2019" name="Emerg. Microbes Infect.">
        <title>Comprehensive subspecies identification of 175 nontuberculous mycobacteria species based on 7547 genomic profiles.</title>
        <authorList>
            <person name="Matsumoto Y."/>
            <person name="Kinjo T."/>
            <person name="Motooka D."/>
            <person name="Nabeya D."/>
            <person name="Jung N."/>
            <person name="Uechi K."/>
            <person name="Horii T."/>
            <person name="Iida T."/>
            <person name="Fujita J."/>
            <person name="Nakamura S."/>
        </authorList>
    </citation>
    <scope>NUCLEOTIDE SEQUENCE [LARGE SCALE GENOMIC DNA]</scope>
    <source>
        <strain evidence="2 3">JCM 30395</strain>
    </source>
</reference>
<dbReference type="InterPro" id="IPR036388">
    <property type="entry name" value="WH-like_DNA-bd_sf"/>
</dbReference>
<dbReference type="Pfam" id="PF09339">
    <property type="entry name" value="HTH_IclR"/>
    <property type="match status" value="1"/>
</dbReference>
<dbReference type="Proteomes" id="UP000466445">
    <property type="component" value="Chromosome"/>
</dbReference>
<dbReference type="InterPro" id="IPR005471">
    <property type="entry name" value="Tscrpt_reg_IclR_N"/>
</dbReference>
<dbReference type="SUPFAM" id="SSF46785">
    <property type="entry name" value="Winged helix' DNA-binding domain"/>
    <property type="match status" value="1"/>
</dbReference>
<protein>
    <recommendedName>
        <fullName evidence="1">HTH iclR-type domain-containing protein</fullName>
    </recommendedName>
</protein>
<evidence type="ECO:0000313" key="3">
    <source>
        <dbReference type="Proteomes" id="UP000466445"/>
    </source>
</evidence>
<dbReference type="GO" id="GO:0003677">
    <property type="term" value="F:DNA binding"/>
    <property type="evidence" value="ECO:0007669"/>
    <property type="project" value="InterPro"/>
</dbReference>
<dbReference type="Gene3D" id="1.10.10.10">
    <property type="entry name" value="Winged helix-like DNA-binding domain superfamily/Winged helix DNA-binding domain"/>
    <property type="match status" value="1"/>
</dbReference>
<sequence length="111" mass="11657">MLSVKAFRGGSHPLSHFRHENGMTQAPIDSPVSAAPGSQTLARGLQALQLVAEAKGGLTIQHVADHIGVHRTIAYRLLSTLASYRLVAKAEDGRFRAAAGLAALGASFDNN</sequence>
<gene>
    <name evidence="2" type="ORF">MSAR_31310</name>
</gene>
<feature type="domain" description="HTH iclR-type" evidence="1">
    <location>
        <begin position="38"/>
        <end position="99"/>
    </location>
</feature>
<organism evidence="2 3">
    <name type="scientific">Mycolicibacterium sarraceniae</name>
    <dbReference type="NCBI Taxonomy" id="1534348"/>
    <lineage>
        <taxon>Bacteria</taxon>
        <taxon>Bacillati</taxon>
        <taxon>Actinomycetota</taxon>
        <taxon>Actinomycetes</taxon>
        <taxon>Mycobacteriales</taxon>
        <taxon>Mycobacteriaceae</taxon>
        <taxon>Mycolicibacterium</taxon>
    </lineage>
</organism>
<name>A0A7I7SVC5_9MYCO</name>
<dbReference type="InterPro" id="IPR036390">
    <property type="entry name" value="WH_DNA-bd_sf"/>
</dbReference>
<dbReference type="GO" id="GO:0003700">
    <property type="term" value="F:DNA-binding transcription factor activity"/>
    <property type="evidence" value="ECO:0007669"/>
    <property type="project" value="TreeGrafter"/>
</dbReference>
<dbReference type="PANTHER" id="PTHR30136:SF24">
    <property type="entry name" value="HTH-TYPE TRANSCRIPTIONAL REPRESSOR ALLR"/>
    <property type="match status" value="1"/>
</dbReference>
<dbReference type="SMART" id="SM00346">
    <property type="entry name" value="HTH_ICLR"/>
    <property type="match status" value="1"/>
</dbReference>
<dbReference type="EMBL" id="AP022595">
    <property type="protein sequence ID" value="BBY59995.1"/>
    <property type="molecule type" value="Genomic_DNA"/>
</dbReference>
<accession>A0A7I7SVC5</accession>
<dbReference type="InterPro" id="IPR050707">
    <property type="entry name" value="HTH_MetabolicPath_Reg"/>
</dbReference>
<dbReference type="GO" id="GO:0045892">
    <property type="term" value="P:negative regulation of DNA-templated transcription"/>
    <property type="evidence" value="ECO:0007669"/>
    <property type="project" value="TreeGrafter"/>
</dbReference>
<dbReference type="PANTHER" id="PTHR30136">
    <property type="entry name" value="HELIX-TURN-HELIX TRANSCRIPTIONAL REGULATOR, ICLR FAMILY"/>
    <property type="match status" value="1"/>
</dbReference>
<evidence type="ECO:0000313" key="2">
    <source>
        <dbReference type="EMBL" id="BBY59995.1"/>
    </source>
</evidence>